<dbReference type="InterPro" id="IPR037883">
    <property type="entry name" value="Knr4/Smi1-like_sf"/>
</dbReference>
<accession>A0A0J6FXS3</accession>
<dbReference type="SMART" id="SM00860">
    <property type="entry name" value="SMI1_KNR4"/>
    <property type="match status" value="1"/>
</dbReference>
<reference evidence="2" key="1">
    <citation type="submission" date="2015-06" db="EMBL/GenBank/DDBJ databases">
        <authorList>
            <person name="Liu B."/>
            <person name="Wang J."/>
            <person name="Zhu Y."/>
            <person name="Liu G."/>
            <person name="Chen Q."/>
            <person name="Zheng C."/>
            <person name="Che J."/>
            <person name="Ge C."/>
            <person name="Shi H."/>
            <person name="Pan Z."/>
            <person name="Liu X."/>
        </authorList>
    </citation>
    <scope>NUCLEOTIDE SEQUENCE [LARGE SCALE GENOMIC DNA]</scope>
    <source>
        <strain evidence="2">DSM 16346</strain>
    </source>
</reference>
<dbReference type="Pfam" id="PF14567">
    <property type="entry name" value="SUKH_5"/>
    <property type="match status" value="1"/>
</dbReference>
<dbReference type="OrthoDB" id="2045100at2"/>
<dbReference type="RefSeq" id="WP_048310302.1">
    <property type="nucleotide sequence ID" value="NZ_CP119526.1"/>
</dbReference>
<sequence length="141" mass="16521">MRDIIDLIESNKLGVTDLDIHLTEEKLGVTFPTQYKELFKLTNCAQVGEWTLFPIIDAKNRKKTWDDIVRQNIELRDEDIPAELIFIGEDGTGDKLCFRHVSGEYDNKIFIWYHETGRFEEIASSLREFVISYSEEVEEDE</sequence>
<protein>
    <recommendedName>
        <fullName evidence="1">Knr4/Smi1-like domain-containing protein</fullName>
    </recommendedName>
</protein>
<gene>
    <name evidence="2" type="ORF">AB986_07845</name>
</gene>
<dbReference type="EMBL" id="LELK01000001">
    <property type="protein sequence ID" value="KMM39132.1"/>
    <property type="molecule type" value="Genomic_DNA"/>
</dbReference>
<dbReference type="AlphaFoldDB" id="A0A0J6FXS3"/>
<evidence type="ECO:0000313" key="3">
    <source>
        <dbReference type="Proteomes" id="UP000035996"/>
    </source>
</evidence>
<name>A0A0J6FXS3_9BACL</name>
<dbReference type="STRING" id="157733.AB986_07845"/>
<comment type="caution">
    <text evidence="2">The sequence shown here is derived from an EMBL/GenBank/DDBJ whole genome shotgun (WGS) entry which is preliminary data.</text>
</comment>
<organism evidence="2 3">
    <name type="scientific">Guptibacillus hwajinpoensis</name>
    <dbReference type="NCBI Taxonomy" id="208199"/>
    <lineage>
        <taxon>Bacteria</taxon>
        <taxon>Bacillati</taxon>
        <taxon>Bacillota</taxon>
        <taxon>Bacilli</taxon>
        <taxon>Bacillales</taxon>
        <taxon>Guptibacillaceae</taxon>
        <taxon>Guptibacillus</taxon>
    </lineage>
</organism>
<feature type="domain" description="Knr4/Smi1-like" evidence="1">
    <location>
        <begin position="14"/>
        <end position="132"/>
    </location>
</feature>
<evidence type="ECO:0000259" key="1">
    <source>
        <dbReference type="SMART" id="SM00860"/>
    </source>
</evidence>
<keyword evidence="3" id="KW-1185">Reference proteome</keyword>
<dbReference type="Gene3D" id="3.40.1580.10">
    <property type="entry name" value="SMI1/KNR4-like"/>
    <property type="match status" value="1"/>
</dbReference>
<evidence type="ECO:0000313" key="2">
    <source>
        <dbReference type="EMBL" id="KMM39132.1"/>
    </source>
</evidence>
<dbReference type="Proteomes" id="UP000035996">
    <property type="component" value="Unassembled WGS sequence"/>
</dbReference>
<dbReference type="SUPFAM" id="SSF160631">
    <property type="entry name" value="SMI1/KNR4-like"/>
    <property type="match status" value="1"/>
</dbReference>
<dbReference type="InterPro" id="IPR018958">
    <property type="entry name" value="Knr4/Smi1-like_dom"/>
</dbReference>
<proteinExistence type="predicted"/>